<organism evidence="3">
    <name type="scientific">Anthurium amnicola</name>
    <dbReference type="NCBI Taxonomy" id="1678845"/>
    <lineage>
        <taxon>Eukaryota</taxon>
        <taxon>Viridiplantae</taxon>
        <taxon>Streptophyta</taxon>
        <taxon>Embryophyta</taxon>
        <taxon>Tracheophyta</taxon>
        <taxon>Spermatophyta</taxon>
        <taxon>Magnoliopsida</taxon>
        <taxon>Liliopsida</taxon>
        <taxon>Araceae</taxon>
        <taxon>Pothoideae</taxon>
        <taxon>Potheae</taxon>
        <taxon>Anthurium</taxon>
    </lineage>
</organism>
<keyword evidence="3" id="KW-0131">Cell cycle</keyword>
<proteinExistence type="predicted"/>
<evidence type="ECO:0000256" key="1">
    <source>
        <dbReference type="SAM" id="MobiDB-lite"/>
    </source>
</evidence>
<sequence>GKVVAAWPEEEEEREGEGKVEDPVTSASAAEEGAAGEGLAGPGGEEARGRAVTARGPLRRQLRVRAGQPGISAMPAEVLLPGRPRRRSPTLMVLPSRCGLISTGPPLPSHPLATALGLLLLLTNMCVWMLHSIWAGIWMDPKDNFLFGAIL</sequence>
<dbReference type="EMBL" id="GDJX01023912">
    <property type="protein sequence ID" value="JAT44024.1"/>
    <property type="molecule type" value="Transcribed_RNA"/>
</dbReference>
<feature type="transmembrane region" description="Helical" evidence="2">
    <location>
        <begin position="112"/>
        <end position="137"/>
    </location>
</feature>
<keyword evidence="2" id="KW-0472">Membrane</keyword>
<feature type="compositionally biased region" description="Gly residues" evidence="1">
    <location>
        <begin position="35"/>
        <end position="44"/>
    </location>
</feature>
<evidence type="ECO:0000313" key="3">
    <source>
        <dbReference type="EMBL" id="JAT44024.1"/>
    </source>
</evidence>
<evidence type="ECO:0000256" key="2">
    <source>
        <dbReference type="SAM" id="Phobius"/>
    </source>
</evidence>
<dbReference type="AlphaFoldDB" id="A0A1D1XNP5"/>
<keyword evidence="2" id="KW-1133">Transmembrane helix</keyword>
<dbReference type="GO" id="GO:0051301">
    <property type="term" value="P:cell division"/>
    <property type="evidence" value="ECO:0007669"/>
    <property type="project" value="UniProtKB-KW"/>
</dbReference>
<gene>
    <name evidence="3" type="primary">ftsQ_2</name>
    <name evidence="3" type="ORF">g.39370</name>
</gene>
<feature type="non-terminal residue" evidence="3">
    <location>
        <position position="1"/>
    </location>
</feature>
<feature type="region of interest" description="Disordered" evidence="1">
    <location>
        <begin position="1"/>
        <end position="54"/>
    </location>
</feature>
<accession>A0A1D1XNP5</accession>
<reference evidence="3" key="1">
    <citation type="submission" date="2015-07" db="EMBL/GenBank/DDBJ databases">
        <title>Transcriptome Assembly of Anthurium amnicola.</title>
        <authorList>
            <person name="Suzuki J."/>
        </authorList>
    </citation>
    <scope>NUCLEOTIDE SEQUENCE</scope>
</reference>
<name>A0A1D1XNP5_9ARAE</name>
<keyword evidence="2" id="KW-0812">Transmembrane</keyword>
<protein>
    <submittedName>
        <fullName evidence="3">Cell division protein FtsQ</fullName>
    </submittedName>
</protein>
<keyword evidence="3" id="KW-0132">Cell division</keyword>